<comment type="caution">
    <text evidence="2">The sequence shown here is derived from an EMBL/GenBank/DDBJ whole genome shotgun (WGS) entry which is preliminary data.</text>
</comment>
<sequence>MTFAPAPEGPNDPRPIMERLIECAEDFDTLRIAKPDILVLMRHVPKLRGGKRELGSMGLPGFQGAYAQLGMWLLEEFHGSIPAFILTLDAEFWEEASERQREALIFHELMHCMQALDKDGEPRFDAEGLPVWAIRPHDIEEFNEVVRRYGAWLPDVKAFISAATERRNDR</sequence>
<reference evidence="2 3" key="1">
    <citation type="submission" date="2019-01" db="EMBL/GenBank/DDBJ databases">
        <authorList>
            <person name="Chen W.-M."/>
        </authorList>
    </citation>
    <scope>NUCLEOTIDE SEQUENCE [LARGE SCALE GENOMIC DNA]</scope>
    <source>
        <strain evidence="2 3">CCP-6</strain>
    </source>
</reference>
<dbReference type="AlphaFoldDB" id="A0A437M1Q7"/>
<dbReference type="Proteomes" id="UP000282957">
    <property type="component" value="Unassembled WGS sequence"/>
</dbReference>
<dbReference type="Pfam" id="PF18894">
    <property type="entry name" value="PhageMetallopep"/>
    <property type="match status" value="1"/>
</dbReference>
<gene>
    <name evidence="2" type="ORF">EOD42_22625</name>
</gene>
<dbReference type="InterPro" id="IPR043998">
    <property type="entry name" value="Put_Metallopep"/>
</dbReference>
<proteinExistence type="predicted"/>
<organism evidence="2 3">
    <name type="scientific">Rhodovarius crocodyli</name>
    <dbReference type="NCBI Taxonomy" id="1979269"/>
    <lineage>
        <taxon>Bacteria</taxon>
        <taxon>Pseudomonadati</taxon>
        <taxon>Pseudomonadota</taxon>
        <taxon>Alphaproteobacteria</taxon>
        <taxon>Acetobacterales</taxon>
        <taxon>Roseomonadaceae</taxon>
        <taxon>Rhodovarius</taxon>
    </lineage>
</organism>
<protein>
    <recommendedName>
        <fullName evidence="1">Putative phage metallopeptidase domain-containing protein</fullName>
    </recommendedName>
</protein>
<dbReference type="RefSeq" id="WP_276318165.1">
    <property type="nucleotide sequence ID" value="NZ_SACL01000011.1"/>
</dbReference>
<evidence type="ECO:0000313" key="2">
    <source>
        <dbReference type="EMBL" id="RVT91454.1"/>
    </source>
</evidence>
<feature type="domain" description="Putative phage metallopeptidase" evidence="1">
    <location>
        <begin position="12"/>
        <end position="163"/>
    </location>
</feature>
<dbReference type="EMBL" id="SACL01000011">
    <property type="protein sequence ID" value="RVT91454.1"/>
    <property type="molecule type" value="Genomic_DNA"/>
</dbReference>
<keyword evidence="3" id="KW-1185">Reference proteome</keyword>
<evidence type="ECO:0000313" key="3">
    <source>
        <dbReference type="Proteomes" id="UP000282957"/>
    </source>
</evidence>
<accession>A0A437M1Q7</accession>
<evidence type="ECO:0000259" key="1">
    <source>
        <dbReference type="Pfam" id="PF18894"/>
    </source>
</evidence>
<name>A0A437M1Q7_9PROT</name>